<evidence type="ECO:0000256" key="3">
    <source>
        <dbReference type="ARBA" id="ARBA00022606"/>
    </source>
</evidence>
<keyword evidence="5 10" id="KW-0552">Olfaction</keyword>
<feature type="transmembrane region" description="Helical" evidence="10">
    <location>
        <begin position="90"/>
        <end position="109"/>
    </location>
</feature>
<dbReference type="PANTHER" id="PTHR21137">
    <property type="entry name" value="ODORANT RECEPTOR"/>
    <property type="match status" value="1"/>
</dbReference>
<evidence type="ECO:0000313" key="11">
    <source>
        <dbReference type="EMBL" id="QKN21158.1"/>
    </source>
</evidence>
<dbReference type="GO" id="GO:0004984">
    <property type="term" value="F:olfactory receptor activity"/>
    <property type="evidence" value="ECO:0007669"/>
    <property type="project" value="InterPro"/>
</dbReference>
<organism evidence="11">
    <name type="scientific">Zeugodacus cucurbitae</name>
    <name type="common">Melon fruit fly</name>
    <name type="synonym">Bactrocera cucurbitae</name>
    <dbReference type="NCBI Taxonomy" id="28588"/>
    <lineage>
        <taxon>Eukaryota</taxon>
        <taxon>Metazoa</taxon>
        <taxon>Ecdysozoa</taxon>
        <taxon>Arthropoda</taxon>
        <taxon>Hexapoda</taxon>
        <taxon>Insecta</taxon>
        <taxon>Pterygota</taxon>
        <taxon>Neoptera</taxon>
        <taxon>Endopterygota</taxon>
        <taxon>Diptera</taxon>
        <taxon>Brachycera</taxon>
        <taxon>Muscomorpha</taxon>
        <taxon>Tephritoidea</taxon>
        <taxon>Tephritidae</taxon>
        <taxon>Zeugodacus</taxon>
        <taxon>Zeugodacus</taxon>
    </lineage>
</organism>
<keyword evidence="7 10" id="KW-0472">Membrane</keyword>
<sequence length="456" mass="52518">MKDKTARDVRELESSTLLYSDEDKPRIADLFVAQVICFKATGQIPFNLGYGLGYVYCFFVITQTLHMAVLFLKTSYEMLLNGKLEEITDALTMTIIFWFSVYAACYWLLRWQRLLVFLRRINHHYWHHSLPGLSFVSSHRTFVLANRMSIVWTVACVAGTLLYGFAPLVMGVHVLPLKCWYPFDPLQPYVYELLYVLQLTAQMIMGATFGNGSALFVSLVILMCGQFDVLYCSLKNLSYYARLCSSFEVEKLRNEQAALPITSDDELNQYMYCQEHLTNLSTLQLLYTQQSAVTLPEALHMAVVQCVQLHRFILDACKELEELFNPYCLVKSIQVTFQLCLLVFVGVAGERSMVRILNLVQYVTLTFIELLMFTYFGELLRGHSVRCGEAFWRSQWWTHSVAIRKDILILLANSKRAVRLTAGKFYAMDVERLRSVVTQAFSFLTLLQKLAAKNQK</sequence>
<evidence type="ECO:0000256" key="10">
    <source>
        <dbReference type="RuleBase" id="RU351113"/>
    </source>
</evidence>
<dbReference type="GO" id="GO:0005886">
    <property type="term" value="C:plasma membrane"/>
    <property type="evidence" value="ECO:0007669"/>
    <property type="project" value="UniProtKB-SubCell"/>
</dbReference>
<comment type="similarity">
    <text evidence="10">Belongs to the insect chemoreceptor superfamily. Heteromeric odorant receptor channel (TC 1.A.69) family.</text>
</comment>
<keyword evidence="3 10" id="KW-0716">Sensory transduction</keyword>
<evidence type="ECO:0000256" key="4">
    <source>
        <dbReference type="ARBA" id="ARBA00022692"/>
    </source>
</evidence>
<keyword evidence="2" id="KW-1003">Cell membrane</keyword>
<keyword evidence="6 10" id="KW-1133">Transmembrane helix</keyword>
<dbReference type="InterPro" id="IPR004117">
    <property type="entry name" value="7tm6_olfct_rcpt"/>
</dbReference>
<dbReference type="PANTHER" id="PTHR21137:SF42">
    <property type="entry name" value="ODORANT RECEPTOR 83A"/>
    <property type="match status" value="1"/>
</dbReference>
<feature type="transmembrane region" description="Helical" evidence="10">
    <location>
        <begin position="359"/>
        <end position="376"/>
    </location>
</feature>
<proteinExistence type="evidence at transcript level"/>
<gene>
    <name evidence="11" type="primary">OR85e</name>
</gene>
<protein>
    <recommendedName>
        <fullName evidence="10">Odorant receptor</fullName>
    </recommendedName>
</protein>
<name>A0A6M9TZE1_ZEUCU</name>
<evidence type="ECO:0000256" key="8">
    <source>
        <dbReference type="ARBA" id="ARBA00023170"/>
    </source>
</evidence>
<feature type="transmembrane region" description="Helical" evidence="10">
    <location>
        <begin position="150"/>
        <end position="175"/>
    </location>
</feature>
<keyword evidence="8 10" id="KW-0675">Receptor</keyword>
<keyword evidence="9 10" id="KW-0807">Transducer</keyword>
<keyword evidence="4 10" id="KW-0812">Transmembrane</keyword>
<dbReference type="GO" id="GO:0005549">
    <property type="term" value="F:odorant binding"/>
    <property type="evidence" value="ECO:0007669"/>
    <property type="project" value="InterPro"/>
</dbReference>
<dbReference type="AlphaFoldDB" id="A0A6M9TZE1"/>
<evidence type="ECO:0000256" key="7">
    <source>
        <dbReference type="ARBA" id="ARBA00023136"/>
    </source>
</evidence>
<feature type="transmembrane region" description="Helical" evidence="10">
    <location>
        <begin position="195"/>
        <end position="225"/>
    </location>
</feature>
<reference evidence="11" key="1">
    <citation type="journal article" date="2020" name="Mol. Phylogenet. Evol.">
        <title>Analyses of chemosensory genes provide insight into the evolution of behavioral differences to phytochemicals in Bactrocera species.</title>
        <authorList>
            <person name="Wu Z."/>
            <person name="Cui Y."/>
            <person name="Ma J."/>
            <person name="Qu M."/>
            <person name="Lin J."/>
        </authorList>
    </citation>
    <scope>NUCLEOTIDE SEQUENCE</scope>
</reference>
<evidence type="ECO:0000256" key="2">
    <source>
        <dbReference type="ARBA" id="ARBA00022475"/>
    </source>
</evidence>
<evidence type="ECO:0000256" key="9">
    <source>
        <dbReference type="ARBA" id="ARBA00023224"/>
    </source>
</evidence>
<accession>A0A6M9TZE1</accession>
<comment type="caution">
    <text evidence="10">Lacks conserved residue(s) required for the propagation of feature annotation.</text>
</comment>
<evidence type="ECO:0000256" key="6">
    <source>
        <dbReference type="ARBA" id="ARBA00022989"/>
    </source>
</evidence>
<comment type="subcellular location">
    <subcellularLocation>
        <location evidence="1 10">Cell membrane</location>
        <topology evidence="1 10">Multi-pass membrane protein</topology>
    </subcellularLocation>
</comment>
<feature type="transmembrane region" description="Helical" evidence="10">
    <location>
        <begin position="48"/>
        <end position="70"/>
    </location>
</feature>
<evidence type="ECO:0000256" key="1">
    <source>
        <dbReference type="ARBA" id="ARBA00004651"/>
    </source>
</evidence>
<dbReference type="Pfam" id="PF02949">
    <property type="entry name" value="7tm_6"/>
    <property type="match status" value="1"/>
</dbReference>
<dbReference type="GO" id="GO:0007165">
    <property type="term" value="P:signal transduction"/>
    <property type="evidence" value="ECO:0007669"/>
    <property type="project" value="UniProtKB-KW"/>
</dbReference>
<dbReference type="EMBL" id="MT474446">
    <property type="protein sequence ID" value="QKN21158.1"/>
    <property type="molecule type" value="mRNA"/>
</dbReference>
<evidence type="ECO:0000256" key="5">
    <source>
        <dbReference type="ARBA" id="ARBA00022725"/>
    </source>
</evidence>